<evidence type="ECO:0000313" key="2">
    <source>
        <dbReference type="EMBL" id="ASF46587.1"/>
    </source>
</evidence>
<reference evidence="2 4" key="1">
    <citation type="submission" date="2017-06" db="EMBL/GenBank/DDBJ databases">
        <title>Genome Sequencing of the methanotroph Methylovulum psychrotolerants str. HV10-M2 isolated from a high-altitude environment.</title>
        <authorList>
            <person name="Mateos-Rivera A."/>
        </authorList>
    </citation>
    <scope>NUCLEOTIDE SEQUENCE [LARGE SCALE GENOMIC DNA]</scope>
    <source>
        <strain evidence="2 4">HV10_M2</strain>
    </source>
</reference>
<dbReference type="RefSeq" id="WP_088619459.1">
    <property type="nucleotide sequence ID" value="NZ_CP022129.1"/>
</dbReference>
<accession>A0A1Z4BZ61</accession>
<keyword evidence="1" id="KW-0812">Transmembrane</keyword>
<dbReference type="KEGG" id="mpsy:CEK71_11175"/>
<keyword evidence="1" id="KW-0472">Membrane</keyword>
<dbReference type="Proteomes" id="UP000197019">
    <property type="component" value="Chromosome"/>
</dbReference>
<name>A0A1Z4BZ61_9GAMM</name>
<organism evidence="2 4">
    <name type="scientific">Methylovulum psychrotolerans</name>
    <dbReference type="NCBI Taxonomy" id="1704499"/>
    <lineage>
        <taxon>Bacteria</taxon>
        <taxon>Pseudomonadati</taxon>
        <taxon>Pseudomonadota</taxon>
        <taxon>Gammaproteobacteria</taxon>
        <taxon>Methylococcales</taxon>
        <taxon>Methylococcaceae</taxon>
        <taxon>Methylovulum</taxon>
    </lineage>
</organism>
<dbReference type="OrthoDB" id="5573946at2"/>
<gene>
    <name evidence="3" type="ORF">AADEFJLK_02889</name>
    <name evidence="2" type="ORF">CEK71_11175</name>
</gene>
<evidence type="ECO:0000313" key="3">
    <source>
        <dbReference type="EMBL" id="POZ51439.1"/>
    </source>
</evidence>
<evidence type="ECO:0000313" key="5">
    <source>
        <dbReference type="Proteomes" id="UP000237423"/>
    </source>
</evidence>
<feature type="transmembrane region" description="Helical" evidence="1">
    <location>
        <begin position="92"/>
        <end position="114"/>
    </location>
</feature>
<evidence type="ECO:0000313" key="4">
    <source>
        <dbReference type="Proteomes" id="UP000197019"/>
    </source>
</evidence>
<dbReference type="Proteomes" id="UP000237423">
    <property type="component" value="Unassembled WGS sequence"/>
</dbReference>
<dbReference type="EMBL" id="CP022129">
    <property type="protein sequence ID" value="ASF46587.1"/>
    <property type="molecule type" value="Genomic_DNA"/>
</dbReference>
<evidence type="ECO:0008006" key="6">
    <source>
        <dbReference type="Google" id="ProtNLM"/>
    </source>
</evidence>
<proteinExistence type="predicted"/>
<feature type="transmembrane region" description="Helical" evidence="1">
    <location>
        <begin position="56"/>
        <end position="86"/>
    </location>
</feature>
<evidence type="ECO:0000256" key="1">
    <source>
        <dbReference type="SAM" id="Phobius"/>
    </source>
</evidence>
<reference evidence="3 5" key="2">
    <citation type="submission" date="2017-11" db="EMBL/GenBank/DDBJ databases">
        <title>Draft Genome Sequence of Methylobacter psychrotolerans Sph1T, an Obligate Methanotroph from Low-Temperature Environments.</title>
        <authorList>
            <person name="Oshkin I.Y."/>
            <person name="Miroshnikov K."/>
            <person name="Belova S.E."/>
            <person name="Korzhenkov A."/>
            <person name="Toshchakov S.V."/>
            <person name="Dedysh S.N."/>
        </authorList>
    </citation>
    <scope>NUCLEOTIDE SEQUENCE [LARGE SCALE GENOMIC DNA]</scope>
    <source>
        <strain evidence="3 5">Sph1</strain>
    </source>
</reference>
<keyword evidence="1" id="KW-1133">Transmembrane helix</keyword>
<protein>
    <recommendedName>
        <fullName evidence="6">Phage holin family protein</fullName>
    </recommendedName>
</protein>
<dbReference type="EMBL" id="PGFZ01000006">
    <property type="protein sequence ID" value="POZ51439.1"/>
    <property type="molecule type" value="Genomic_DNA"/>
</dbReference>
<dbReference type="AlphaFoldDB" id="A0A1Z4BZ61"/>
<keyword evidence="4" id="KW-1185">Reference proteome</keyword>
<sequence length="144" mass="15590">MDTDTVKSGQAASGGAARQDASIWEDVESLWYQWRGLGYEQFHLAALETRRAGESLVVMLIAGVMLAVLLLGAWLGILAAAVLALIGQGWPASGALLVAVMVNLLLALVLAWVIRRKSRFLQWPALVHSLQPKPAQQHLNKAAR</sequence>